<keyword evidence="3" id="KW-1185">Reference proteome</keyword>
<evidence type="ECO:0000313" key="2">
    <source>
        <dbReference type="EMBL" id="ONH90601.1"/>
    </source>
</evidence>
<evidence type="ECO:0000313" key="3">
    <source>
        <dbReference type="Proteomes" id="UP000006882"/>
    </source>
</evidence>
<dbReference type="Gramene" id="ONH90601">
    <property type="protein sequence ID" value="ONH90601"/>
    <property type="gene ID" value="PRUPE_8G063000"/>
</dbReference>
<dbReference type="AlphaFoldDB" id="A0A251MU36"/>
<proteinExistence type="predicted"/>
<dbReference type="EMBL" id="CM007658">
    <property type="protein sequence ID" value="ONH90601.1"/>
    <property type="molecule type" value="Genomic_DNA"/>
</dbReference>
<organism evidence="2 3">
    <name type="scientific">Prunus persica</name>
    <name type="common">Peach</name>
    <name type="synonym">Amygdalus persica</name>
    <dbReference type="NCBI Taxonomy" id="3760"/>
    <lineage>
        <taxon>Eukaryota</taxon>
        <taxon>Viridiplantae</taxon>
        <taxon>Streptophyta</taxon>
        <taxon>Embryophyta</taxon>
        <taxon>Tracheophyta</taxon>
        <taxon>Spermatophyta</taxon>
        <taxon>Magnoliopsida</taxon>
        <taxon>eudicotyledons</taxon>
        <taxon>Gunneridae</taxon>
        <taxon>Pentapetalae</taxon>
        <taxon>rosids</taxon>
        <taxon>fabids</taxon>
        <taxon>Rosales</taxon>
        <taxon>Rosaceae</taxon>
        <taxon>Amygdaloideae</taxon>
        <taxon>Amygdaleae</taxon>
        <taxon>Prunus</taxon>
    </lineage>
</organism>
<name>A0A251MU36_PRUPE</name>
<accession>A0A251MU36</accession>
<reference evidence="2 3" key="1">
    <citation type="journal article" date="2013" name="Nat. Genet.">
        <title>The high-quality draft genome of peach (Prunus persica) identifies unique patterns of genetic diversity, domestication and genome evolution.</title>
        <authorList>
            <consortium name="International Peach Genome Initiative"/>
            <person name="Verde I."/>
            <person name="Abbott A.G."/>
            <person name="Scalabrin S."/>
            <person name="Jung S."/>
            <person name="Shu S."/>
            <person name="Marroni F."/>
            <person name="Zhebentyayeva T."/>
            <person name="Dettori M.T."/>
            <person name="Grimwood J."/>
            <person name="Cattonaro F."/>
            <person name="Zuccolo A."/>
            <person name="Rossini L."/>
            <person name="Jenkins J."/>
            <person name="Vendramin E."/>
            <person name="Meisel L.A."/>
            <person name="Decroocq V."/>
            <person name="Sosinski B."/>
            <person name="Prochnik S."/>
            <person name="Mitros T."/>
            <person name="Policriti A."/>
            <person name="Cipriani G."/>
            <person name="Dondini L."/>
            <person name="Ficklin S."/>
            <person name="Goodstein D.M."/>
            <person name="Xuan P."/>
            <person name="Del Fabbro C."/>
            <person name="Aramini V."/>
            <person name="Copetti D."/>
            <person name="Gonzalez S."/>
            <person name="Horner D.S."/>
            <person name="Falchi R."/>
            <person name="Lucas S."/>
            <person name="Mica E."/>
            <person name="Maldonado J."/>
            <person name="Lazzari B."/>
            <person name="Bielenberg D."/>
            <person name="Pirona R."/>
            <person name="Miculan M."/>
            <person name="Barakat A."/>
            <person name="Testolin R."/>
            <person name="Stella A."/>
            <person name="Tartarini S."/>
            <person name="Tonutti P."/>
            <person name="Arus P."/>
            <person name="Orellana A."/>
            <person name="Wells C."/>
            <person name="Main D."/>
            <person name="Vizzotto G."/>
            <person name="Silva H."/>
            <person name="Salamini F."/>
            <person name="Schmutz J."/>
            <person name="Morgante M."/>
            <person name="Rokhsar D.S."/>
        </authorList>
    </citation>
    <scope>NUCLEOTIDE SEQUENCE [LARGE SCALE GENOMIC DNA]</scope>
    <source>
        <strain evidence="3">cv. Nemared</strain>
    </source>
</reference>
<feature type="region of interest" description="Disordered" evidence="1">
    <location>
        <begin position="22"/>
        <end position="70"/>
    </location>
</feature>
<protein>
    <submittedName>
        <fullName evidence="2">Uncharacterized protein</fullName>
    </submittedName>
</protein>
<dbReference type="Proteomes" id="UP000006882">
    <property type="component" value="Chromosome G8"/>
</dbReference>
<gene>
    <name evidence="2" type="ORF">PRUPE_8G063000</name>
</gene>
<evidence type="ECO:0000256" key="1">
    <source>
        <dbReference type="SAM" id="MobiDB-lite"/>
    </source>
</evidence>
<sequence>MERGFYPTEFFLLWIHPKRRARGRNHHQRQPWLRRSLQSARERPFSPEKQSMTEKAFSGGEAIDDDHGSSWRHNCLRRRRSAVHGEAIGESMLTE</sequence>